<evidence type="ECO:0000313" key="5">
    <source>
        <dbReference type="EMBL" id="CUS91761.1"/>
    </source>
</evidence>
<accession>A0A0P1LU07</accession>
<dbReference type="SFLD" id="SFLDS00029">
    <property type="entry name" value="Radical_SAM"/>
    <property type="match status" value="1"/>
</dbReference>
<accession>A0A0P1LAA7</accession>
<evidence type="ECO:0000313" key="6">
    <source>
        <dbReference type="EMBL" id="CUU00789.1"/>
    </source>
</evidence>
<evidence type="ECO:0000256" key="2">
    <source>
        <dbReference type="ARBA" id="ARBA00023004"/>
    </source>
</evidence>
<keyword evidence="2" id="KW-0408">Iron</keyword>
<dbReference type="Gene3D" id="3.80.30.30">
    <property type="match status" value="1"/>
</dbReference>
<accession>A0A0S4MQ08</accession>
<dbReference type="SFLD" id="SFLDG01084">
    <property type="entry name" value="Uncharacterised_Radical_SAM_Su"/>
    <property type="match status" value="1"/>
</dbReference>
<dbReference type="PANTHER" id="PTHR43432:SF6">
    <property type="entry name" value="RADICAL SAM CORE DOMAIN-CONTAINING PROTEIN"/>
    <property type="match status" value="1"/>
</dbReference>
<dbReference type="GO" id="GO:0051536">
    <property type="term" value="F:iron-sulfur cluster binding"/>
    <property type="evidence" value="ECO:0007669"/>
    <property type="project" value="UniProtKB-KW"/>
</dbReference>
<dbReference type="OrthoDB" id="9785699at2"/>
<proteinExistence type="predicted"/>
<accession>A0A0P1LSB5</accession>
<dbReference type="EMBL" id="CZVI01000025">
    <property type="protein sequence ID" value="CUS91761.1"/>
    <property type="molecule type" value="Genomic_DNA"/>
</dbReference>
<evidence type="ECO:0000259" key="4">
    <source>
        <dbReference type="Pfam" id="PF04055"/>
    </source>
</evidence>
<reference evidence="5 8" key="1">
    <citation type="submission" date="2015-11" db="EMBL/GenBank/DDBJ databases">
        <authorList>
            <person name="Varghese N."/>
        </authorList>
    </citation>
    <scope>NUCLEOTIDE SEQUENCE [LARGE SCALE GENOMIC DNA]</scope>
    <source>
        <strain evidence="5 8">JGI-8</strain>
    </source>
</reference>
<dbReference type="RefSeq" id="WP_075432372.1">
    <property type="nucleotide sequence ID" value="NZ_CZVI01000025.1"/>
</dbReference>
<dbReference type="STRING" id="1633631.GCA_001442925_00085"/>
<dbReference type="AlphaFoldDB" id="A0A0P1LU07"/>
<dbReference type="InterPro" id="IPR007197">
    <property type="entry name" value="rSAM"/>
</dbReference>
<accession>A0A0P1LMU1</accession>
<evidence type="ECO:0000256" key="3">
    <source>
        <dbReference type="ARBA" id="ARBA00023014"/>
    </source>
</evidence>
<dbReference type="PANTHER" id="PTHR43432">
    <property type="entry name" value="SLR0285 PROTEIN"/>
    <property type="match status" value="1"/>
</dbReference>
<keyword evidence="6" id="KW-0456">Lyase</keyword>
<accession>A0A0P1M8Z2</accession>
<dbReference type="GO" id="GO:0046872">
    <property type="term" value="F:metal ion binding"/>
    <property type="evidence" value="ECO:0007669"/>
    <property type="project" value="UniProtKB-KW"/>
</dbReference>
<dbReference type="Proteomes" id="UP000182011">
    <property type="component" value="Unassembled WGS sequence"/>
</dbReference>
<keyword evidence="3" id="KW-0411">Iron-sulfur</keyword>
<dbReference type="Pfam" id="PF04055">
    <property type="entry name" value="Radical_SAM"/>
    <property type="match status" value="1"/>
</dbReference>
<keyword evidence="8" id="KW-1185">Reference proteome</keyword>
<evidence type="ECO:0000256" key="1">
    <source>
        <dbReference type="ARBA" id="ARBA00022723"/>
    </source>
</evidence>
<sequence>MKNLDLKIIETKTALSKSRIPGIDYTINPYFGCEFGCSYCYADFMTRFSKNYSNFFTNLKWGEFLGVKINIHEKLKEEISRLESKISLFPDKKVKKPNVWLSIVTDPYQPAEKKFMLTRKCLEVLLKFQYPTGILTRSPLVLRDVDLFVEFEDIEVGVSITTDNDDIRKIFEPKAPSIKSRIKTLEGLKQKNIKTFAFIGPILPMDAVNLSREIDGLVDYVLVDRMNYIWKTEKIYRMNSLGFAMRDEYFTAVSEEILKEFSSKGIEVEILF</sequence>
<evidence type="ECO:0000313" key="8">
    <source>
        <dbReference type="Proteomes" id="UP000182200"/>
    </source>
</evidence>
<keyword evidence="1" id="KW-0479">Metal-binding</keyword>
<dbReference type="InterPro" id="IPR040086">
    <property type="entry name" value="MJ0683-like"/>
</dbReference>
<dbReference type="EMBL" id="FAOP01000001">
    <property type="protein sequence ID" value="CUU00789.1"/>
    <property type="molecule type" value="Genomic_DNA"/>
</dbReference>
<evidence type="ECO:0000313" key="7">
    <source>
        <dbReference type="Proteomes" id="UP000182011"/>
    </source>
</evidence>
<protein>
    <submittedName>
        <fullName evidence="6">DNA repair photolyase</fullName>
    </submittedName>
</protein>
<dbReference type="GO" id="GO:0016829">
    <property type="term" value="F:lyase activity"/>
    <property type="evidence" value="ECO:0007669"/>
    <property type="project" value="UniProtKB-KW"/>
</dbReference>
<feature type="domain" description="Radical SAM core" evidence="4">
    <location>
        <begin position="27"/>
        <end position="199"/>
    </location>
</feature>
<gene>
    <name evidence="6" type="ORF">JGI4_00085</name>
    <name evidence="5" type="ORF">JGI8_01588</name>
</gene>
<dbReference type="Proteomes" id="UP000182200">
    <property type="component" value="Unassembled WGS sequence"/>
</dbReference>
<accession>A0A0P1NZ82</accession>
<reference evidence="6 7" key="2">
    <citation type="submission" date="2015-11" db="EMBL/GenBank/DDBJ databases">
        <authorList>
            <person name="Zhang Y."/>
            <person name="Guo Z."/>
        </authorList>
    </citation>
    <scope>NUCLEOTIDE SEQUENCE [LARGE SCALE GENOMIC DNA]</scope>
    <source>
        <strain evidence="6">JGI-4</strain>
    </source>
</reference>
<organism evidence="6 7">
    <name type="scientific">Candidatus Kryptonium thompsonii</name>
    <dbReference type="NCBI Taxonomy" id="1633631"/>
    <lineage>
        <taxon>Bacteria</taxon>
        <taxon>Pseudomonadati</taxon>
        <taxon>Candidatus Kryptoniota</taxon>
        <taxon>Candidatus Kryptonium</taxon>
    </lineage>
</organism>
<name>A0A0P1LU07_9BACT</name>